<dbReference type="EMBL" id="LUXM01000024">
    <property type="protein sequence ID" value="KZU95897.1"/>
    <property type="molecule type" value="Genomic_DNA"/>
</dbReference>
<protein>
    <submittedName>
        <fullName evidence="2">Uncharacterized protein</fullName>
    </submittedName>
</protein>
<name>A0A165RVA4_LACPN</name>
<dbReference type="AlphaFoldDB" id="A0A165RVA4"/>
<comment type="caution">
    <text evidence="2">The sequence shown here is derived from an EMBL/GenBank/DDBJ whole genome shotgun (WGS) entry which is preliminary data.</text>
</comment>
<evidence type="ECO:0000313" key="2">
    <source>
        <dbReference type="EMBL" id="KZU95897.1"/>
    </source>
</evidence>
<evidence type="ECO:0000313" key="3">
    <source>
        <dbReference type="Proteomes" id="UP000076882"/>
    </source>
</evidence>
<evidence type="ECO:0000256" key="1">
    <source>
        <dbReference type="SAM" id="Phobius"/>
    </source>
</evidence>
<sequence length="46" mass="5585">MAPYRHNVANTWCFILLHGSMRTVYFYFGVIKYIFYFYFGIGIIFC</sequence>
<keyword evidence="1" id="KW-0472">Membrane</keyword>
<dbReference type="Proteomes" id="UP000076882">
    <property type="component" value="Unassembled WGS sequence"/>
</dbReference>
<reference evidence="2 3" key="1">
    <citation type="submission" date="2016-03" db="EMBL/GenBank/DDBJ databases">
        <title>Comparative genomics of 54 Lactobacillus plantarum strains reveals genomic uncoupling from niche constraints.</title>
        <authorList>
            <person name="Martino M.E."/>
        </authorList>
    </citation>
    <scope>NUCLEOTIDE SEQUENCE [LARGE SCALE GENOMIC DNA]</scope>
    <source>
        <strain evidence="2 3">19.1</strain>
    </source>
</reference>
<accession>A0A165RVA4</accession>
<keyword evidence="1" id="KW-1133">Transmembrane helix</keyword>
<gene>
    <name evidence="2" type="ORF">Lp19_1176</name>
</gene>
<feature type="transmembrane region" description="Helical" evidence="1">
    <location>
        <begin position="24"/>
        <end position="45"/>
    </location>
</feature>
<keyword evidence="1" id="KW-0812">Transmembrane</keyword>
<proteinExistence type="predicted"/>
<organism evidence="2 3">
    <name type="scientific">Lactiplantibacillus plantarum</name>
    <name type="common">Lactobacillus plantarum</name>
    <dbReference type="NCBI Taxonomy" id="1590"/>
    <lineage>
        <taxon>Bacteria</taxon>
        <taxon>Bacillati</taxon>
        <taxon>Bacillota</taxon>
        <taxon>Bacilli</taxon>
        <taxon>Lactobacillales</taxon>
        <taxon>Lactobacillaceae</taxon>
        <taxon>Lactiplantibacillus</taxon>
    </lineage>
</organism>